<dbReference type="PANTHER" id="PTHR31645">
    <property type="entry name" value="OLIGOPEPTIDE TRANSPORTER YGL114W-RELATED"/>
    <property type="match status" value="1"/>
</dbReference>
<comment type="subcellular location">
    <subcellularLocation>
        <location evidence="1">Membrane</location>
        <topology evidence="1">Multi-pass membrane protein</topology>
    </subcellularLocation>
</comment>
<keyword evidence="4 6" id="KW-1133">Transmembrane helix</keyword>
<accession>W7QDJ0</accession>
<dbReference type="GO" id="GO:0016020">
    <property type="term" value="C:membrane"/>
    <property type="evidence" value="ECO:0007669"/>
    <property type="project" value="UniProtKB-SubCell"/>
</dbReference>
<keyword evidence="3 6" id="KW-0812">Transmembrane</keyword>
<dbReference type="Proteomes" id="UP000019276">
    <property type="component" value="Unassembled WGS sequence"/>
</dbReference>
<evidence type="ECO:0000256" key="3">
    <source>
        <dbReference type="ARBA" id="ARBA00022692"/>
    </source>
</evidence>
<evidence type="ECO:0000313" key="8">
    <source>
        <dbReference type="Proteomes" id="UP000019276"/>
    </source>
</evidence>
<feature type="transmembrane region" description="Helical" evidence="6">
    <location>
        <begin position="358"/>
        <end position="382"/>
    </location>
</feature>
<evidence type="ECO:0000313" key="7">
    <source>
        <dbReference type="EMBL" id="EWH09981.1"/>
    </source>
</evidence>
<organism evidence="7 8">
    <name type="scientific">Catenovulum agarivorans DS-2</name>
    <dbReference type="NCBI Taxonomy" id="1328313"/>
    <lineage>
        <taxon>Bacteria</taxon>
        <taxon>Pseudomonadati</taxon>
        <taxon>Pseudomonadota</taxon>
        <taxon>Gammaproteobacteria</taxon>
        <taxon>Alteromonadales</taxon>
        <taxon>Alteromonadaceae</taxon>
        <taxon>Catenovulum</taxon>
    </lineage>
</organism>
<dbReference type="NCBIfam" id="TIGR00733">
    <property type="entry name" value="OPT family oligopeptide transporter"/>
    <property type="match status" value="1"/>
</dbReference>
<reference evidence="7 8" key="1">
    <citation type="journal article" date="2014" name="Genome Announc.">
        <title>Draft Genome Sequence of the Agar-Degrading Bacterium Catenovulum sp. Strain DS-2, Isolated from Intestines of Haliotis diversicolor.</title>
        <authorList>
            <person name="Shan D."/>
            <person name="Li X."/>
            <person name="Gu Z."/>
            <person name="Wei G."/>
            <person name="Gao Z."/>
            <person name="Shao Z."/>
        </authorList>
    </citation>
    <scope>NUCLEOTIDE SEQUENCE [LARGE SCALE GENOMIC DNA]</scope>
    <source>
        <strain evidence="7 8">DS-2</strain>
    </source>
</reference>
<dbReference type="STRING" id="1328313.DS2_10152"/>
<feature type="transmembrane region" description="Helical" evidence="6">
    <location>
        <begin position="331"/>
        <end position="352"/>
    </location>
</feature>
<name>W7QDJ0_9ALTE</name>
<evidence type="ECO:0000256" key="6">
    <source>
        <dbReference type="SAM" id="Phobius"/>
    </source>
</evidence>
<dbReference type="NCBIfam" id="TIGR00728">
    <property type="entry name" value="OPT_sfam"/>
    <property type="match status" value="1"/>
</dbReference>
<protein>
    <submittedName>
        <fullName evidence="7">OPT family oligopeptide transporter</fullName>
    </submittedName>
</protein>
<evidence type="ECO:0000256" key="5">
    <source>
        <dbReference type="ARBA" id="ARBA00023136"/>
    </source>
</evidence>
<evidence type="ECO:0000256" key="2">
    <source>
        <dbReference type="ARBA" id="ARBA00022448"/>
    </source>
</evidence>
<feature type="transmembrane region" description="Helical" evidence="6">
    <location>
        <begin position="21"/>
        <end position="40"/>
    </location>
</feature>
<evidence type="ECO:0000256" key="1">
    <source>
        <dbReference type="ARBA" id="ARBA00004141"/>
    </source>
</evidence>
<evidence type="ECO:0000256" key="4">
    <source>
        <dbReference type="ARBA" id="ARBA00022989"/>
    </source>
</evidence>
<proteinExistence type="predicted"/>
<dbReference type="AlphaFoldDB" id="W7QDJ0"/>
<dbReference type="GO" id="GO:0035673">
    <property type="term" value="F:oligopeptide transmembrane transporter activity"/>
    <property type="evidence" value="ECO:0007669"/>
    <property type="project" value="InterPro"/>
</dbReference>
<dbReference type="InterPro" id="IPR045035">
    <property type="entry name" value="YSL-like"/>
</dbReference>
<feature type="transmembrane region" description="Helical" evidence="6">
    <location>
        <begin position="554"/>
        <end position="582"/>
    </location>
</feature>
<dbReference type="Pfam" id="PF03169">
    <property type="entry name" value="OPT"/>
    <property type="match status" value="1"/>
</dbReference>
<feature type="transmembrane region" description="Helical" evidence="6">
    <location>
        <begin position="215"/>
        <end position="243"/>
    </location>
</feature>
<dbReference type="OrthoDB" id="9809340at2"/>
<feature type="transmembrane region" description="Helical" evidence="6">
    <location>
        <begin position="627"/>
        <end position="646"/>
    </location>
</feature>
<feature type="transmembrane region" description="Helical" evidence="6">
    <location>
        <begin position="463"/>
        <end position="483"/>
    </location>
</feature>
<dbReference type="EMBL" id="ARZY01000017">
    <property type="protein sequence ID" value="EWH09981.1"/>
    <property type="molecule type" value="Genomic_DNA"/>
</dbReference>
<dbReference type="InterPro" id="IPR004813">
    <property type="entry name" value="OPT"/>
</dbReference>
<feature type="transmembrane region" description="Helical" evidence="6">
    <location>
        <begin position="522"/>
        <end position="542"/>
    </location>
</feature>
<feature type="transmembrane region" description="Helical" evidence="6">
    <location>
        <begin position="282"/>
        <end position="300"/>
    </location>
</feature>
<dbReference type="eggNOG" id="COG1297">
    <property type="taxonomic scope" value="Bacteria"/>
</dbReference>
<gene>
    <name evidence="7" type="ORF">DS2_10152</name>
</gene>
<feature type="transmembrane region" description="Helical" evidence="6">
    <location>
        <begin position="422"/>
        <end position="442"/>
    </location>
</feature>
<keyword evidence="2" id="KW-0813">Transport</keyword>
<feature type="transmembrane region" description="Helical" evidence="6">
    <location>
        <begin position="594"/>
        <end position="615"/>
    </location>
</feature>
<dbReference type="InterPro" id="IPR004814">
    <property type="entry name" value="Oligopep_transpt"/>
</dbReference>
<feature type="transmembrane region" description="Helical" evidence="6">
    <location>
        <begin position="83"/>
        <end position="101"/>
    </location>
</feature>
<dbReference type="PATRIC" id="fig|1328313.3.peg.2079"/>
<feature type="transmembrane region" description="Helical" evidence="6">
    <location>
        <begin position="107"/>
        <end position="127"/>
    </location>
</feature>
<comment type="caution">
    <text evidence="7">The sequence shown here is derived from an EMBL/GenBank/DDBJ whole genome shotgun (WGS) entry which is preliminary data.</text>
</comment>
<keyword evidence="5 6" id="KW-0472">Membrane</keyword>
<sequence>MPIHQQLTNLFKHPEFSSRTLVIAVLITLCLTAANAYIGLMVGMTVSASIPAAALSMAILSWFKNSNIQQSNMVQTSASAGEALAAGVIFITPALVITNAWEQYHYWQCFLIALSGGLLGTIFTIPLRNTFIVQQSLPYPEGVATAKILQSGFNNQVKTGFASVGTRHIMQATGIGAVYKLTADGFGMMAQKLTVLIPWSQNNLLFHASFQLSPALLAIGYILGIGIAAQVFIGGLVTTLLGIPLQLVFNHSEWLTNSPQLADWSVNELQQLAAQIWQQNRSIGVGTILVGAIYTFIKLVKPLFYSIKQSVISFKLQHNSGLSEQQDLPNIWMLMCIPLCLIAPSLIIALQFNNIVDAILIGLLSFVLLFAFAFVFSSVAGYMAGVVGSSNNPVSAVTICTVLLSAILLYYLSLWFEPWAKVAPIAVLFIAAVVCCSAAIAGDTLQDLKCGHEVNSAPWKQQCFQILGVVLAATILPLILSLLDTAYGIGRSVQHGITPLAAPQAGLMAELTRTIFDQTINLFYLGLGVVFGIIILLFDALLHLRKAKFKLHILAIAIGMYLPFALVATLFAGGLISAILSFKQRNSEDEHKSTGILIASGLVTGEALMGVMLAISATFIMPLPTEISAAQYTGLFGFALVALYLYKRARSKPF</sequence>
<feature type="transmembrane region" description="Helical" evidence="6">
    <location>
        <begin position="394"/>
        <end position="416"/>
    </location>
</feature>
<keyword evidence="8" id="KW-1185">Reference proteome</keyword>
<dbReference type="RefSeq" id="WP_051479783.1">
    <property type="nucleotide sequence ID" value="NZ_ARZY01000017.1"/>
</dbReference>
<dbReference type="PANTHER" id="PTHR31645:SF0">
    <property type="entry name" value="OLIGOPEPTIDE TRANSPORTER YGL114W-RELATED"/>
    <property type="match status" value="1"/>
</dbReference>
<feature type="transmembrane region" description="Helical" evidence="6">
    <location>
        <begin position="46"/>
        <end position="63"/>
    </location>
</feature>